<dbReference type="PANTHER" id="PTHR43178">
    <property type="entry name" value="DIHYDROLIPOAMIDE ACETYLTRANSFERASE COMPONENT OF PYRUVATE DEHYDROGENASE COMPLEX"/>
    <property type="match status" value="1"/>
</dbReference>
<feature type="compositionally biased region" description="Gly residues" evidence="7">
    <location>
        <begin position="126"/>
        <end position="135"/>
    </location>
</feature>
<evidence type="ECO:0000256" key="3">
    <source>
        <dbReference type="ARBA" id="ARBA00022679"/>
    </source>
</evidence>
<evidence type="ECO:0000313" key="11">
    <source>
        <dbReference type="Proteomes" id="UP001589748"/>
    </source>
</evidence>
<feature type="domain" description="Lipoyl-binding" evidence="8">
    <location>
        <begin position="2"/>
        <end position="77"/>
    </location>
</feature>
<evidence type="ECO:0000256" key="1">
    <source>
        <dbReference type="ARBA" id="ARBA00001938"/>
    </source>
</evidence>
<dbReference type="PROSITE" id="PS50968">
    <property type="entry name" value="BIOTINYL_LIPOYL"/>
    <property type="match status" value="2"/>
</dbReference>
<evidence type="ECO:0000259" key="8">
    <source>
        <dbReference type="PROSITE" id="PS50968"/>
    </source>
</evidence>
<feature type="region of interest" description="Disordered" evidence="7">
    <location>
        <begin position="76"/>
        <end position="149"/>
    </location>
</feature>
<dbReference type="Pfam" id="PF00198">
    <property type="entry name" value="2-oxoacid_dh"/>
    <property type="match status" value="1"/>
</dbReference>
<dbReference type="InterPro" id="IPR050743">
    <property type="entry name" value="2-oxoacid_DH_E2_comp"/>
</dbReference>
<dbReference type="Proteomes" id="UP001589748">
    <property type="component" value="Unassembled WGS sequence"/>
</dbReference>
<dbReference type="PANTHER" id="PTHR43178:SF5">
    <property type="entry name" value="LIPOAMIDE ACYLTRANSFERASE COMPONENT OF BRANCHED-CHAIN ALPHA-KETO ACID DEHYDROGENASE COMPLEX, MITOCHONDRIAL"/>
    <property type="match status" value="1"/>
</dbReference>
<keyword evidence="5 6" id="KW-0012">Acyltransferase</keyword>
<dbReference type="Gene3D" id="4.10.320.10">
    <property type="entry name" value="E3-binding domain"/>
    <property type="match status" value="1"/>
</dbReference>
<evidence type="ECO:0000259" key="9">
    <source>
        <dbReference type="PROSITE" id="PS51826"/>
    </source>
</evidence>
<dbReference type="EC" id="2.3.1.-" evidence="6"/>
<comment type="caution">
    <text evidence="10">The sequence shown here is derived from an EMBL/GenBank/DDBJ whole genome shotgun (WGS) entry which is preliminary data.</text>
</comment>
<evidence type="ECO:0000256" key="7">
    <source>
        <dbReference type="SAM" id="MobiDB-lite"/>
    </source>
</evidence>
<dbReference type="PROSITE" id="PS00189">
    <property type="entry name" value="LIPOYL"/>
    <property type="match status" value="2"/>
</dbReference>
<feature type="compositionally biased region" description="Basic and acidic residues" evidence="7">
    <location>
        <begin position="344"/>
        <end position="359"/>
    </location>
</feature>
<evidence type="ECO:0000256" key="5">
    <source>
        <dbReference type="ARBA" id="ARBA00023315"/>
    </source>
</evidence>
<feature type="compositionally biased region" description="Low complexity" evidence="7">
    <location>
        <begin position="210"/>
        <end position="249"/>
    </location>
</feature>
<dbReference type="SUPFAM" id="SSF47005">
    <property type="entry name" value="Peripheral subunit-binding domain of 2-oxo acid dehydrogenase complex"/>
    <property type="match status" value="1"/>
</dbReference>
<comment type="cofactor">
    <cofactor evidence="1 6">
        <name>(R)-lipoate</name>
        <dbReference type="ChEBI" id="CHEBI:83088"/>
    </cofactor>
</comment>
<dbReference type="PROSITE" id="PS51826">
    <property type="entry name" value="PSBD"/>
    <property type="match status" value="1"/>
</dbReference>
<proteinExistence type="inferred from homology"/>
<accession>A0ABV5LUM5</accession>
<dbReference type="InterPro" id="IPR000089">
    <property type="entry name" value="Biotin_lipoyl"/>
</dbReference>
<evidence type="ECO:0000256" key="2">
    <source>
        <dbReference type="ARBA" id="ARBA00007317"/>
    </source>
</evidence>
<dbReference type="Gene3D" id="3.30.559.10">
    <property type="entry name" value="Chloramphenicol acetyltransferase-like domain"/>
    <property type="match status" value="1"/>
</dbReference>
<dbReference type="InterPro" id="IPR011053">
    <property type="entry name" value="Single_hybrid_motif"/>
</dbReference>
<dbReference type="CDD" id="cd06849">
    <property type="entry name" value="lipoyl_domain"/>
    <property type="match status" value="2"/>
</dbReference>
<comment type="similarity">
    <text evidence="2 6">Belongs to the 2-oxoacid dehydrogenase family.</text>
</comment>
<reference evidence="10 11" key="1">
    <citation type="submission" date="2024-09" db="EMBL/GenBank/DDBJ databases">
        <authorList>
            <person name="Sun Q."/>
            <person name="Mori K."/>
        </authorList>
    </citation>
    <scope>NUCLEOTIDE SEQUENCE [LARGE SCALE GENOMIC DNA]</scope>
    <source>
        <strain evidence="10 11">TISTR 1856</strain>
    </source>
</reference>
<dbReference type="SUPFAM" id="SSF52777">
    <property type="entry name" value="CoA-dependent acyltransferases"/>
    <property type="match status" value="1"/>
</dbReference>
<dbReference type="NCBIfam" id="TIGR02927">
    <property type="entry name" value="SucB_Actino"/>
    <property type="match status" value="1"/>
</dbReference>
<dbReference type="InterPro" id="IPR036625">
    <property type="entry name" value="E3-bd_dom_sf"/>
</dbReference>
<feature type="domain" description="Peripheral subunit-binding (PSBD)" evidence="9">
    <location>
        <begin position="315"/>
        <end position="352"/>
    </location>
</feature>
<dbReference type="InterPro" id="IPR001078">
    <property type="entry name" value="2-oxoacid_DH_actylTfrase"/>
</dbReference>
<dbReference type="EMBL" id="JBHMDM010000007">
    <property type="protein sequence ID" value="MFB9377755.1"/>
    <property type="molecule type" value="Genomic_DNA"/>
</dbReference>
<feature type="compositionally biased region" description="Low complexity" evidence="7">
    <location>
        <begin position="286"/>
        <end position="301"/>
    </location>
</feature>
<dbReference type="InterPro" id="IPR004167">
    <property type="entry name" value="PSBD"/>
</dbReference>
<dbReference type="InterPro" id="IPR014276">
    <property type="entry name" value="2-oxoglutarate_DH_E2"/>
</dbReference>
<sequence>MANTVQMPALGESVTEGTVTRWLKSVGDTVEVDEPLLEVSTDKVDTEIPSPFAGTLQEILVEEDETVDVGADLARIGDGAAPESGGSDAPAEETSAQEAPAEEPAAEQASAQPEPEESTPAPSSSGSGGSGGSGGEAVTMPALGESVTEGTVTRWLKSVGDAVEIDEPLLEVSTDKVDTEIPSPVAGTLLEILVGEDETVAVGAELARVGDGSAPSSSGDSTGSASAGSSSADSSSESPSTPESSSGEETLADEAEERAAAEKQAEASTQPSSGADKEPEAAPAKTSTAVQSPAAAPAAPTSEDKPAEATGGSTYVTPLVRKMAKDLGVDLSSVTGTGVGGRVRKQDVQEAADQAKKAAEAASAPAPAPAAGKPAGGGKPAPTVEVSAKRGTTEKMTRLRKIIAKKMVESLQTSAQLTTVIEVDVTRVARLRARAKDSFQANEGAKLTFLPFFVKAAVEALKQHPSLNASIDGENIVYHASENISMAVDTPKGLITPVIRDAGDLNLGGLARKIGDLAARTRANKITPDDLAGGTFTITNTGSIGALFDTPILNTPQVGILGTGTIVKRPVVLTDADGQETIAIRSMMYLSLSYDHQIVDGADAARFLQTIKKRIEAGEFEGDLGL</sequence>
<dbReference type="InterPro" id="IPR003016">
    <property type="entry name" value="2-oxoA_DH_lipoyl-BS"/>
</dbReference>
<evidence type="ECO:0000313" key="10">
    <source>
        <dbReference type="EMBL" id="MFB9377755.1"/>
    </source>
</evidence>
<gene>
    <name evidence="10" type="primary">sucB</name>
    <name evidence="10" type="ORF">ACFFVI_12330</name>
</gene>
<protein>
    <recommendedName>
        <fullName evidence="6">Dihydrolipoamide acetyltransferase component of pyruvate dehydrogenase complex</fullName>
        <ecNumber evidence="6">2.3.1.-</ecNumber>
    </recommendedName>
</protein>
<evidence type="ECO:0000256" key="6">
    <source>
        <dbReference type="RuleBase" id="RU003423"/>
    </source>
</evidence>
<organism evidence="10 11">
    <name type="scientific">Kineococcus gynurae</name>
    <dbReference type="NCBI Taxonomy" id="452979"/>
    <lineage>
        <taxon>Bacteria</taxon>
        <taxon>Bacillati</taxon>
        <taxon>Actinomycetota</taxon>
        <taxon>Actinomycetes</taxon>
        <taxon>Kineosporiales</taxon>
        <taxon>Kineosporiaceae</taxon>
        <taxon>Kineococcus</taxon>
    </lineage>
</organism>
<feature type="region of interest" description="Disordered" evidence="7">
    <location>
        <begin position="205"/>
        <end position="314"/>
    </location>
</feature>
<feature type="domain" description="Lipoyl-binding" evidence="8">
    <location>
        <begin position="135"/>
        <end position="210"/>
    </location>
</feature>
<dbReference type="Gene3D" id="2.40.50.100">
    <property type="match status" value="2"/>
</dbReference>
<dbReference type="Pfam" id="PF02817">
    <property type="entry name" value="E3_binding"/>
    <property type="match status" value="1"/>
</dbReference>
<keyword evidence="3 6" id="KW-0808">Transferase</keyword>
<feature type="region of interest" description="Disordered" evidence="7">
    <location>
        <begin position="332"/>
        <end position="392"/>
    </location>
</feature>
<keyword evidence="11" id="KW-1185">Reference proteome</keyword>
<feature type="compositionally biased region" description="Low complexity" evidence="7">
    <location>
        <begin position="106"/>
        <end position="125"/>
    </location>
</feature>
<dbReference type="Pfam" id="PF00364">
    <property type="entry name" value="Biotin_lipoyl"/>
    <property type="match status" value="2"/>
</dbReference>
<dbReference type="InterPro" id="IPR023213">
    <property type="entry name" value="CAT-like_dom_sf"/>
</dbReference>
<dbReference type="RefSeq" id="WP_380137911.1">
    <property type="nucleotide sequence ID" value="NZ_JBHLUI010000008.1"/>
</dbReference>
<keyword evidence="4 6" id="KW-0450">Lipoyl</keyword>
<evidence type="ECO:0000256" key="4">
    <source>
        <dbReference type="ARBA" id="ARBA00022823"/>
    </source>
</evidence>
<feature type="compositionally biased region" description="Low complexity" evidence="7">
    <location>
        <begin position="360"/>
        <end position="373"/>
    </location>
</feature>
<dbReference type="SUPFAM" id="SSF51230">
    <property type="entry name" value="Single hybrid motif"/>
    <property type="match status" value="2"/>
</dbReference>
<name>A0ABV5LUM5_9ACTN</name>